<dbReference type="STRING" id="299255.SAMN02745129_1800"/>
<feature type="signal peptide" evidence="1">
    <location>
        <begin position="1"/>
        <end position="23"/>
    </location>
</feature>
<dbReference type="OrthoDB" id="198130at2"/>
<keyword evidence="2" id="KW-0645">Protease</keyword>
<accession>A0A1M5RXZ9</accession>
<name>A0A1M5RXZ9_9GAMM</name>
<feature type="chain" id="PRO_5009913598" evidence="1">
    <location>
        <begin position="24"/>
        <end position="185"/>
    </location>
</feature>
<keyword evidence="3" id="KW-1185">Reference proteome</keyword>
<dbReference type="SUPFAM" id="SSF50630">
    <property type="entry name" value="Acid proteases"/>
    <property type="match status" value="1"/>
</dbReference>
<proteinExistence type="predicted"/>
<reference evidence="3" key="1">
    <citation type="submission" date="2016-11" db="EMBL/GenBank/DDBJ databases">
        <authorList>
            <person name="Varghese N."/>
            <person name="Submissions S."/>
        </authorList>
    </citation>
    <scope>NUCLEOTIDE SEQUENCE [LARGE SCALE GENOMIC DNA]</scope>
    <source>
        <strain evidence="3">DSM 16917</strain>
    </source>
</reference>
<protein>
    <submittedName>
        <fullName evidence="2">Aspartyl protease</fullName>
    </submittedName>
</protein>
<organism evidence="2 3">
    <name type="scientific">Ferrimonas marina</name>
    <dbReference type="NCBI Taxonomy" id="299255"/>
    <lineage>
        <taxon>Bacteria</taxon>
        <taxon>Pseudomonadati</taxon>
        <taxon>Pseudomonadota</taxon>
        <taxon>Gammaproteobacteria</taxon>
        <taxon>Alteromonadales</taxon>
        <taxon>Ferrimonadaceae</taxon>
        <taxon>Ferrimonas</taxon>
    </lineage>
</organism>
<dbReference type="Gene3D" id="2.40.70.10">
    <property type="entry name" value="Acid Proteases"/>
    <property type="match status" value="1"/>
</dbReference>
<keyword evidence="2" id="KW-0378">Hydrolase</keyword>
<gene>
    <name evidence="2" type="ORF">SAMN02745129_1800</name>
</gene>
<evidence type="ECO:0000256" key="1">
    <source>
        <dbReference type="SAM" id="SignalP"/>
    </source>
</evidence>
<evidence type="ECO:0000313" key="3">
    <source>
        <dbReference type="Proteomes" id="UP000184268"/>
    </source>
</evidence>
<evidence type="ECO:0000313" key="2">
    <source>
        <dbReference type="EMBL" id="SHH31237.1"/>
    </source>
</evidence>
<dbReference type="RefSeq" id="WP_067659259.1">
    <property type="nucleotide sequence ID" value="NZ_FQXG01000002.1"/>
</dbReference>
<dbReference type="InterPro" id="IPR021109">
    <property type="entry name" value="Peptidase_aspartic_dom_sf"/>
</dbReference>
<dbReference type="Proteomes" id="UP000184268">
    <property type="component" value="Unassembled WGS sequence"/>
</dbReference>
<keyword evidence="1" id="KW-0732">Signal</keyword>
<dbReference type="Pfam" id="PF13650">
    <property type="entry name" value="Asp_protease_2"/>
    <property type="match status" value="1"/>
</dbReference>
<dbReference type="AlphaFoldDB" id="A0A1M5RXZ9"/>
<dbReference type="GO" id="GO:0008233">
    <property type="term" value="F:peptidase activity"/>
    <property type="evidence" value="ECO:0007669"/>
    <property type="project" value="UniProtKB-KW"/>
</dbReference>
<sequence>MRHFLRPSLLVCLLLALPQNTLADSYPTPAAIKAARAADALGEQLEEMGYAVAPLTRMRSGHLVAEVKINGSEPMRFVCDSGSGATLITPQTSQRLQLQSEDTGSTAAGVGGQGLQVDSAEISSFQIGGKALPMEVILVVDISHVNAQFVVAGEQPIEGIIGSDWMKAHQVLLDVAHGRMFFKPI</sequence>
<dbReference type="CDD" id="cd05483">
    <property type="entry name" value="retropepsin_like_bacteria"/>
    <property type="match status" value="1"/>
</dbReference>
<dbReference type="EMBL" id="FQXG01000002">
    <property type="protein sequence ID" value="SHH31237.1"/>
    <property type="molecule type" value="Genomic_DNA"/>
</dbReference>
<dbReference type="InterPro" id="IPR034122">
    <property type="entry name" value="Retropepsin-like_bacterial"/>
</dbReference>
<dbReference type="GO" id="GO:0006508">
    <property type="term" value="P:proteolysis"/>
    <property type="evidence" value="ECO:0007669"/>
    <property type="project" value="UniProtKB-KW"/>
</dbReference>